<name>A0A4R2RZR2_9BACL</name>
<keyword evidence="4" id="KW-1185">Reference proteome</keyword>
<evidence type="ECO:0000313" key="3">
    <source>
        <dbReference type="EMBL" id="TCP69163.1"/>
    </source>
</evidence>
<protein>
    <submittedName>
        <fullName evidence="3">VanW like protein</fullName>
    </submittedName>
</protein>
<feature type="compositionally biased region" description="Basic and acidic residues" evidence="1">
    <location>
        <begin position="139"/>
        <end position="160"/>
    </location>
</feature>
<dbReference type="InterPro" id="IPR052913">
    <property type="entry name" value="Glycopeptide_resist_protein"/>
</dbReference>
<organism evidence="3 4">
    <name type="scientific">Baia soyae</name>
    <dbReference type="NCBI Taxonomy" id="1544746"/>
    <lineage>
        <taxon>Bacteria</taxon>
        <taxon>Bacillati</taxon>
        <taxon>Bacillota</taxon>
        <taxon>Bacilli</taxon>
        <taxon>Bacillales</taxon>
        <taxon>Thermoactinomycetaceae</taxon>
        <taxon>Baia</taxon>
    </lineage>
</organism>
<keyword evidence="2" id="KW-0472">Membrane</keyword>
<dbReference type="Proteomes" id="UP000294746">
    <property type="component" value="Unassembled WGS sequence"/>
</dbReference>
<feature type="region of interest" description="Disordered" evidence="1">
    <location>
        <begin position="461"/>
        <end position="498"/>
    </location>
</feature>
<gene>
    <name evidence="3" type="ORF">EDD57_11227</name>
</gene>
<dbReference type="PANTHER" id="PTHR35788:SF1">
    <property type="entry name" value="EXPORTED PROTEIN"/>
    <property type="match status" value="1"/>
</dbReference>
<accession>A0A4R2RZR2</accession>
<dbReference type="AlphaFoldDB" id="A0A4R2RZR2"/>
<dbReference type="PANTHER" id="PTHR35788">
    <property type="entry name" value="EXPORTED PROTEIN-RELATED"/>
    <property type="match status" value="1"/>
</dbReference>
<feature type="compositionally biased region" description="Basic and acidic residues" evidence="1">
    <location>
        <begin position="1"/>
        <end position="12"/>
    </location>
</feature>
<feature type="transmembrane region" description="Helical" evidence="2">
    <location>
        <begin position="165"/>
        <end position="183"/>
    </location>
</feature>
<feature type="region of interest" description="Disordered" evidence="1">
    <location>
        <begin position="138"/>
        <end position="160"/>
    </location>
</feature>
<dbReference type="Pfam" id="PF04294">
    <property type="entry name" value="VanW"/>
    <property type="match status" value="1"/>
</dbReference>
<feature type="region of interest" description="Disordered" evidence="1">
    <location>
        <begin position="1"/>
        <end position="32"/>
    </location>
</feature>
<sequence length="498" mass="55247">MQEKDKEKKEPDSLDQEDIGDSAEATQNESDFLVLEENSEVLLSDTSKWNFTELEKVLEEQEGLSRDETEADAEGEEEMSAILEEENQEIELQDTEIAKHDARESASESEESKESETDENSFLQNLHQSTHLMNGEELVGSKKEEDQPTKAPDPEKKKAKETKKWFVSALAFLFVVGAVYLWVTQDASNNPRASEEKVKAPPQKITLTAKGKNFELDLRTVGYDGEDATKIDQKKLTAWLDDVKKQVDVPMKNASQKKVGDPITPEQAGSVVDVETVQEWLTDIKSLVNQTKELPFIAVEPQVTTDDIKKADDRVVGTYKTTFDPGNENRTINIKKASDTINGIVLLPGEEFSFNKVVGERTAARGYKKAGVIVKGEISEDIGGGICQVSSTLFNSVDKANVKITRRISHSKEVPYVPPGRDATVSWGGPDFRFKNNYNKPMVIRITINGGTIQINTYTAPGAVRGKNQPLPPEKFSKSTDSGAKSDEDSPEKETKTP</sequence>
<feature type="region of interest" description="Disordered" evidence="1">
    <location>
        <begin position="58"/>
        <end position="120"/>
    </location>
</feature>
<feature type="compositionally biased region" description="Basic and acidic residues" evidence="1">
    <location>
        <begin position="58"/>
        <end position="68"/>
    </location>
</feature>
<proteinExistence type="predicted"/>
<evidence type="ECO:0000313" key="4">
    <source>
        <dbReference type="Proteomes" id="UP000294746"/>
    </source>
</evidence>
<evidence type="ECO:0000256" key="1">
    <source>
        <dbReference type="SAM" id="MobiDB-lite"/>
    </source>
</evidence>
<keyword evidence="2" id="KW-0812">Transmembrane</keyword>
<dbReference type="RefSeq" id="WP_243649449.1">
    <property type="nucleotide sequence ID" value="NZ_SLXV01000012.1"/>
</dbReference>
<feature type="compositionally biased region" description="Acidic residues" evidence="1">
    <location>
        <begin position="69"/>
        <end position="94"/>
    </location>
</feature>
<reference evidence="3 4" key="1">
    <citation type="submission" date="2019-03" db="EMBL/GenBank/DDBJ databases">
        <title>Genomic Encyclopedia of Type Strains, Phase IV (KMG-IV): sequencing the most valuable type-strain genomes for metagenomic binning, comparative biology and taxonomic classification.</title>
        <authorList>
            <person name="Goeker M."/>
        </authorList>
    </citation>
    <scope>NUCLEOTIDE SEQUENCE [LARGE SCALE GENOMIC DNA]</scope>
    <source>
        <strain evidence="3 4">DSM 46831</strain>
    </source>
</reference>
<feature type="compositionally biased region" description="Basic and acidic residues" evidence="1">
    <location>
        <begin position="96"/>
        <end position="115"/>
    </location>
</feature>
<keyword evidence="2" id="KW-1133">Transmembrane helix</keyword>
<evidence type="ECO:0000256" key="2">
    <source>
        <dbReference type="SAM" id="Phobius"/>
    </source>
</evidence>
<dbReference type="InterPro" id="IPR007391">
    <property type="entry name" value="Vancomycin_resist_VanW"/>
</dbReference>
<dbReference type="EMBL" id="SLXV01000012">
    <property type="protein sequence ID" value="TCP69163.1"/>
    <property type="molecule type" value="Genomic_DNA"/>
</dbReference>
<feature type="compositionally biased region" description="Basic and acidic residues" evidence="1">
    <location>
        <begin position="484"/>
        <end position="498"/>
    </location>
</feature>
<comment type="caution">
    <text evidence="3">The sequence shown here is derived from an EMBL/GenBank/DDBJ whole genome shotgun (WGS) entry which is preliminary data.</text>
</comment>